<reference evidence="5" key="1">
    <citation type="submission" date="2022-09" db="EMBL/GenBank/DDBJ databases">
        <title>The complete genome of Acidovorax sp. 5MLIR.</title>
        <authorList>
            <person name="Liu L."/>
            <person name="Yue J."/>
            <person name="Yang F."/>
            <person name="Yuan J."/>
            <person name="Li L."/>
        </authorList>
    </citation>
    <scope>NUCLEOTIDE SEQUENCE</scope>
    <source>
        <strain evidence="5">5MLIR</strain>
    </source>
</reference>
<organism evidence="5 6">
    <name type="scientific">Comamonas endophytica</name>
    <dbReference type="NCBI Taxonomy" id="2949090"/>
    <lineage>
        <taxon>Bacteria</taxon>
        <taxon>Pseudomonadati</taxon>
        <taxon>Pseudomonadota</taxon>
        <taxon>Betaproteobacteria</taxon>
        <taxon>Burkholderiales</taxon>
        <taxon>Comamonadaceae</taxon>
        <taxon>Comamonas</taxon>
    </lineage>
</organism>
<keyword evidence="3" id="KW-0804">Transcription</keyword>
<dbReference type="EMBL" id="CP106881">
    <property type="protein sequence ID" value="UYG52022.1"/>
    <property type="molecule type" value="Genomic_DNA"/>
</dbReference>
<proteinExistence type="predicted"/>
<dbReference type="PROSITE" id="PS50949">
    <property type="entry name" value="HTH_GNTR"/>
    <property type="match status" value="1"/>
</dbReference>
<protein>
    <submittedName>
        <fullName evidence="5">FCD domain-containing protein</fullName>
    </submittedName>
</protein>
<dbReference type="SMART" id="SM00895">
    <property type="entry name" value="FCD"/>
    <property type="match status" value="1"/>
</dbReference>
<evidence type="ECO:0000256" key="2">
    <source>
        <dbReference type="ARBA" id="ARBA00023125"/>
    </source>
</evidence>
<name>A0ABY6GBV3_9BURK</name>
<dbReference type="Pfam" id="PF07729">
    <property type="entry name" value="FCD"/>
    <property type="match status" value="1"/>
</dbReference>
<dbReference type="RefSeq" id="WP_231044451.1">
    <property type="nucleotide sequence ID" value="NZ_CP106881.1"/>
</dbReference>
<dbReference type="SUPFAM" id="SSF46785">
    <property type="entry name" value="Winged helix' DNA-binding domain"/>
    <property type="match status" value="1"/>
</dbReference>
<keyword evidence="1" id="KW-0805">Transcription regulation</keyword>
<feature type="domain" description="HTH gntR-type" evidence="4">
    <location>
        <begin position="8"/>
        <end position="76"/>
    </location>
</feature>
<dbReference type="PANTHER" id="PTHR43537:SF5">
    <property type="entry name" value="UXU OPERON TRANSCRIPTIONAL REGULATOR"/>
    <property type="match status" value="1"/>
</dbReference>
<dbReference type="Gene3D" id="1.20.120.530">
    <property type="entry name" value="GntR ligand-binding domain-like"/>
    <property type="match status" value="1"/>
</dbReference>
<gene>
    <name evidence="5" type="ORF">M9799_01890</name>
</gene>
<accession>A0ABY6GBV3</accession>
<evidence type="ECO:0000256" key="1">
    <source>
        <dbReference type="ARBA" id="ARBA00023015"/>
    </source>
</evidence>
<dbReference type="Pfam" id="PF00392">
    <property type="entry name" value="GntR"/>
    <property type="match status" value="1"/>
</dbReference>
<dbReference type="PRINTS" id="PR00035">
    <property type="entry name" value="HTHGNTR"/>
</dbReference>
<dbReference type="Proteomes" id="UP001162800">
    <property type="component" value="Chromosome"/>
</dbReference>
<dbReference type="PANTHER" id="PTHR43537">
    <property type="entry name" value="TRANSCRIPTIONAL REGULATOR, GNTR FAMILY"/>
    <property type="match status" value="1"/>
</dbReference>
<keyword evidence="6" id="KW-1185">Reference proteome</keyword>
<evidence type="ECO:0000313" key="6">
    <source>
        <dbReference type="Proteomes" id="UP001162800"/>
    </source>
</evidence>
<dbReference type="InterPro" id="IPR008920">
    <property type="entry name" value="TF_FadR/GntR_C"/>
</dbReference>
<dbReference type="InterPro" id="IPR000524">
    <property type="entry name" value="Tscrpt_reg_HTH_GntR"/>
</dbReference>
<dbReference type="InterPro" id="IPR036388">
    <property type="entry name" value="WH-like_DNA-bd_sf"/>
</dbReference>
<evidence type="ECO:0000259" key="4">
    <source>
        <dbReference type="PROSITE" id="PS50949"/>
    </source>
</evidence>
<sequence length="237" mass="26046">MDPEALPPALSLHAYHQVMNLMAAGSYGAHQRLPSEARMAQSIGVSRPVLRQALERLRSEERIYSRKGSGHYVGDMAHKAAVPFGAFSSIADVRDFLQFRMNIEVESAALAAQAGQTQHVQIKMAHHRMQAALASRQPGIEEDLAFHIAVAQASGNRFYLLTMQALAEQMRFSVQLIRDLSKRSPMKTAAVLQEHAEIEAAIAARDPLRAREAMRAHLAAGIERLFGPGRPDAPAPR</sequence>
<keyword evidence="2" id="KW-0238">DNA-binding</keyword>
<dbReference type="Gene3D" id="1.10.10.10">
    <property type="entry name" value="Winged helix-like DNA-binding domain superfamily/Winged helix DNA-binding domain"/>
    <property type="match status" value="1"/>
</dbReference>
<dbReference type="CDD" id="cd07377">
    <property type="entry name" value="WHTH_GntR"/>
    <property type="match status" value="1"/>
</dbReference>
<dbReference type="SUPFAM" id="SSF48008">
    <property type="entry name" value="GntR ligand-binding domain-like"/>
    <property type="match status" value="1"/>
</dbReference>
<dbReference type="SMART" id="SM00345">
    <property type="entry name" value="HTH_GNTR"/>
    <property type="match status" value="1"/>
</dbReference>
<dbReference type="InterPro" id="IPR011711">
    <property type="entry name" value="GntR_C"/>
</dbReference>
<evidence type="ECO:0000313" key="5">
    <source>
        <dbReference type="EMBL" id="UYG52022.1"/>
    </source>
</evidence>
<dbReference type="InterPro" id="IPR036390">
    <property type="entry name" value="WH_DNA-bd_sf"/>
</dbReference>
<evidence type="ECO:0000256" key="3">
    <source>
        <dbReference type="ARBA" id="ARBA00023163"/>
    </source>
</evidence>